<dbReference type="AlphaFoldDB" id="A0A452IA16"/>
<comment type="subcellular location">
    <subcellularLocation>
        <location evidence="1">Late endosome membrane</location>
        <topology evidence="1">Multi-pass membrane protein</topology>
    </subcellularLocation>
    <subcellularLocation>
        <location evidence="5">Membrane</location>
        <topology evidence="5">Multi-pass membrane protein</topology>
    </subcellularLocation>
</comment>
<sequence>MSPSPYDALQLPQFCASPVILSSLQVTYIETYTAPRSIEFPEAQLSYFGITLQTPFLSGCVALQRRKKEAKMMQMYFYFSDKVVLLFDFWNVRTPAGMVLSVLVVLLLAMLYEAIKISKTKLLRQTILAIPTTLSQESLREPETGSVNSNLGQQNTTSKRWFLYHISQSLLHVAQVVIGYLVMLVVMSYNTWIFLGVIVGSTLAYYLAYPMFSSR</sequence>
<protein>
    <recommendedName>
        <fullName evidence="5">Copper transport protein</fullName>
    </recommendedName>
</protein>
<reference evidence="6" key="2">
    <citation type="submission" date="2025-08" db="UniProtKB">
        <authorList>
            <consortium name="Ensembl"/>
        </authorList>
    </citation>
    <scope>IDENTIFICATION</scope>
</reference>
<evidence type="ECO:0000313" key="6">
    <source>
        <dbReference type="Ensembl" id="ENSGAGP00000024505.1"/>
    </source>
</evidence>
<dbReference type="GO" id="GO:0005375">
    <property type="term" value="F:copper ion transmembrane transporter activity"/>
    <property type="evidence" value="ECO:0007669"/>
    <property type="project" value="UniProtKB-UniRule"/>
</dbReference>
<dbReference type="GO" id="GO:0031902">
    <property type="term" value="C:late endosome membrane"/>
    <property type="evidence" value="ECO:0007669"/>
    <property type="project" value="UniProtKB-SubCell"/>
</dbReference>
<reference evidence="6" key="3">
    <citation type="submission" date="2025-09" db="UniProtKB">
        <authorList>
            <consortium name="Ensembl"/>
        </authorList>
    </citation>
    <scope>IDENTIFICATION</scope>
</reference>
<dbReference type="PANTHER" id="PTHR12483:SF8">
    <property type="entry name" value="PROTEIN SLC31A2"/>
    <property type="match status" value="1"/>
</dbReference>
<comment type="similarity">
    <text evidence="5">Belongs to the copper transporter (Ctr) (TC 1.A.56) family. SLC31A subfamily.</text>
</comment>
<accession>A0A452IA16</accession>
<dbReference type="STRING" id="38772.ENSGAGP00000024505"/>
<feature type="transmembrane region" description="Helical" evidence="5">
    <location>
        <begin position="161"/>
        <end position="183"/>
    </location>
</feature>
<dbReference type="Proteomes" id="UP000291020">
    <property type="component" value="Unassembled WGS sequence"/>
</dbReference>
<organism evidence="6 7">
    <name type="scientific">Gopherus agassizii</name>
    <name type="common">Agassiz's desert tortoise</name>
    <dbReference type="NCBI Taxonomy" id="38772"/>
    <lineage>
        <taxon>Eukaryota</taxon>
        <taxon>Metazoa</taxon>
        <taxon>Chordata</taxon>
        <taxon>Craniata</taxon>
        <taxon>Vertebrata</taxon>
        <taxon>Euteleostomi</taxon>
        <taxon>Archelosauria</taxon>
        <taxon>Testudinata</taxon>
        <taxon>Testudines</taxon>
        <taxon>Cryptodira</taxon>
        <taxon>Durocryptodira</taxon>
        <taxon>Testudinoidea</taxon>
        <taxon>Testudinidae</taxon>
        <taxon>Gopherus</taxon>
    </lineage>
</organism>
<dbReference type="InterPro" id="IPR007274">
    <property type="entry name" value="Cop_transporter"/>
</dbReference>
<proteinExistence type="inferred from homology"/>
<reference evidence="7" key="1">
    <citation type="journal article" date="2017" name="PLoS ONE">
        <title>The Agassiz's desert tortoise genome provides a resource for the conservation of a threatened species.</title>
        <authorList>
            <person name="Tollis M."/>
            <person name="DeNardo D.F."/>
            <person name="Cornelius J.A."/>
            <person name="Dolby G.A."/>
            <person name="Edwards T."/>
            <person name="Henen B.T."/>
            <person name="Karl A.E."/>
            <person name="Murphy R.W."/>
            <person name="Kusumi K."/>
        </authorList>
    </citation>
    <scope>NUCLEOTIDE SEQUENCE [LARGE SCALE GENOMIC DNA]</scope>
</reference>
<dbReference type="Ensembl" id="ENSGAGT00000027887.1">
    <property type="protein sequence ID" value="ENSGAGP00000024505.1"/>
    <property type="gene ID" value="ENSGAGG00000017899.1"/>
</dbReference>
<keyword evidence="7" id="KW-1185">Reference proteome</keyword>
<dbReference type="Pfam" id="PF04145">
    <property type="entry name" value="Ctr"/>
    <property type="match status" value="1"/>
</dbReference>
<evidence type="ECO:0000313" key="7">
    <source>
        <dbReference type="Proteomes" id="UP000291020"/>
    </source>
</evidence>
<feature type="transmembrane region" description="Helical" evidence="5">
    <location>
        <begin position="98"/>
        <end position="115"/>
    </location>
</feature>
<keyword evidence="5" id="KW-0406">Ion transport</keyword>
<keyword evidence="5" id="KW-0186">Copper</keyword>
<feature type="transmembrane region" description="Helical" evidence="5">
    <location>
        <begin position="189"/>
        <end position="209"/>
    </location>
</feature>
<keyword evidence="3 5" id="KW-1133">Transmembrane helix</keyword>
<name>A0A452IA16_9SAUR</name>
<keyword evidence="5" id="KW-0187">Copper transport</keyword>
<keyword evidence="2 5" id="KW-0812">Transmembrane</keyword>
<keyword evidence="4 5" id="KW-0472">Membrane</keyword>
<evidence type="ECO:0000256" key="3">
    <source>
        <dbReference type="ARBA" id="ARBA00022989"/>
    </source>
</evidence>
<evidence type="ECO:0000256" key="2">
    <source>
        <dbReference type="ARBA" id="ARBA00022692"/>
    </source>
</evidence>
<dbReference type="PANTHER" id="PTHR12483">
    <property type="entry name" value="SOLUTE CARRIER FAMILY 31 COPPER TRANSPORTERS"/>
    <property type="match status" value="1"/>
</dbReference>
<evidence type="ECO:0000256" key="1">
    <source>
        <dbReference type="ARBA" id="ARBA00004107"/>
    </source>
</evidence>
<keyword evidence="5" id="KW-0813">Transport</keyword>
<evidence type="ECO:0000256" key="5">
    <source>
        <dbReference type="RuleBase" id="RU367022"/>
    </source>
</evidence>
<evidence type="ECO:0000256" key="4">
    <source>
        <dbReference type="ARBA" id="ARBA00023136"/>
    </source>
</evidence>